<dbReference type="CDD" id="cd03794">
    <property type="entry name" value="GT4_WbuB-like"/>
    <property type="match status" value="1"/>
</dbReference>
<keyword evidence="1" id="KW-0328">Glycosyltransferase</keyword>
<sequence length="458" mass="50371">MLGSGVGEAGARADVTRLRLRGGTVLRILVLSQHWYPEDGVPQRRWTWLCEILQEQGHDVLVIAPPPNYLRKISKRDWVAHRGFAPALTPETGAAGETVLRSGYFPTGSSISAKILSQAYAAVSMLWILTRRPRSLRVFDPELVIGTVPALPVAAVTQYAGKRLGIPYAIDLRDAWPDLLKDSDQWNSAVGKKSLRERVMRFGPLQALKTVASVCVNTSLRDASKIFVTSEFLGEELERRYLDKAVGRDIFTVRNVFPVRTALSPRKSELDGTRSLRVLYAGTLGRAQDLDNALQAAHIAQQSGTHVTLRFVGIGVARQALEARARELGVDATFESRKPSDSLDDYYAWADTALVHLADWEPLTRTVPSKTYELMASQIFITGVVEGETEGLIEELGAGAVVPPRAPERLAQLWMDMAQGCVPLRVAPAAAAWIDQERTVVVPQTLRSALPVRPIGKK</sequence>
<proteinExistence type="predicted"/>
<dbReference type="InterPro" id="IPR028098">
    <property type="entry name" value="Glyco_trans_4-like_N"/>
</dbReference>
<dbReference type="Proteomes" id="UP000316859">
    <property type="component" value="Unassembled WGS sequence"/>
</dbReference>
<dbReference type="EMBL" id="VKDI01000045">
    <property type="protein sequence ID" value="TRX45297.1"/>
    <property type="molecule type" value="Genomic_DNA"/>
</dbReference>
<name>A0ABY3CQV4_9CORY</name>
<organism evidence="4 5">
    <name type="scientific">Corynebacterium guaraldiae</name>
    <dbReference type="NCBI Taxonomy" id="3051103"/>
    <lineage>
        <taxon>Bacteria</taxon>
        <taxon>Bacillati</taxon>
        <taxon>Actinomycetota</taxon>
        <taxon>Actinomycetes</taxon>
        <taxon>Mycobacteriales</taxon>
        <taxon>Corynebacteriaceae</taxon>
        <taxon>Corynebacterium</taxon>
    </lineage>
</organism>
<keyword evidence="5" id="KW-1185">Reference proteome</keyword>
<dbReference type="SUPFAM" id="SSF53756">
    <property type="entry name" value="UDP-Glycosyltransferase/glycogen phosphorylase"/>
    <property type="match status" value="1"/>
</dbReference>
<evidence type="ECO:0000313" key="4">
    <source>
        <dbReference type="EMBL" id="TRX45297.1"/>
    </source>
</evidence>
<reference evidence="4 5" key="1">
    <citation type="submission" date="2019-07" db="EMBL/GenBank/DDBJ databases">
        <title>Draft genome of C. aurimucosum strain 2299.</title>
        <authorList>
            <person name="Pacheco L.G.C."/>
            <person name="Aguiar E.R.G.R."/>
            <person name="Santos C.S."/>
            <person name="Rocha D.J.P.G."/>
            <person name="Sant'Anna L.O."/>
            <person name="Mattos-Guaraldi A.L."/>
            <person name="Santos L.S."/>
        </authorList>
    </citation>
    <scope>NUCLEOTIDE SEQUENCE [LARGE SCALE GENOMIC DNA]</scope>
    <source>
        <strain evidence="4 5">2299</strain>
    </source>
</reference>
<dbReference type="Pfam" id="PF13692">
    <property type="entry name" value="Glyco_trans_1_4"/>
    <property type="match status" value="1"/>
</dbReference>
<dbReference type="Gene3D" id="3.40.50.2000">
    <property type="entry name" value="Glycogen Phosphorylase B"/>
    <property type="match status" value="2"/>
</dbReference>
<dbReference type="PANTHER" id="PTHR45947:SF3">
    <property type="entry name" value="SULFOQUINOVOSYL TRANSFERASE SQD2"/>
    <property type="match status" value="1"/>
</dbReference>
<gene>
    <name evidence="4" type="ORF">FNY88_12520</name>
</gene>
<keyword evidence="2" id="KW-0808">Transferase</keyword>
<dbReference type="Pfam" id="PF13579">
    <property type="entry name" value="Glyco_trans_4_4"/>
    <property type="match status" value="1"/>
</dbReference>
<evidence type="ECO:0000313" key="5">
    <source>
        <dbReference type="Proteomes" id="UP000316859"/>
    </source>
</evidence>
<protein>
    <submittedName>
        <fullName evidence="4">Glycosyltransferase family 4 protein</fullName>
    </submittedName>
</protein>
<dbReference type="PANTHER" id="PTHR45947">
    <property type="entry name" value="SULFOQUINOVOSYL TRANSFERASE SQD2"/>
    <property type="match status" value="1"/>
</dbReference>
<evidence type="ECO:0000256" key="2">
    <source>
        <dbReference type="ARBA" id="ARBA00022679"/>
    </source>
</evidence>
<accession>A0ABY3CQV4</accession>
<evidence type="ECO:0000259" key="3">
    <source>
        <dbReference type="Pfam" id="PF13579"/>
    </source>
</evidence>
<feature type="domain" description="Glycosyltransferase subfamily 4-like N-terminal" evidence="3">
    <location>
        <begin position="43"/>
        <end position="244"/>
    </location>
</feature>
<comment type="caution">
    <text evidence="4">The sequence shown here is derived from an EMBL/GenBank/DDBJ whole genome shotgun (WGS) entry which is preliminary data.</text>
</comment>
<evidence type="ECO:0000256" key="1">
    <source>
        <dbReference type="ARBA" id="ARBA00022676"/>
    </source>
</evidence>
<dbReference type="InterPro" id="IPR050194">
    <property type="entry name" value="Glycosyltransferase_grp1"/>
</dbReference>